<dbReference type="InterPro" id="IPR024561">
    <property type="entry name" value="Pullul_strch_C"/>
</dbReference>
<dbReference type="EMBL" id="BQKI01000021">
    <property type="protein sequence ID" value="GJN12066.1"/>
    <property type="molecule type" value="Genomic_DNA"/>
</dbReference>
<gene>
    <name evidence="2" type="primary">ga30311</name>
    <name evidence="2" type="ORF">PR202_ga30311</name>
</gene>
<evidence type="ECO:0000313" key="2">
    <source>
        <dbReference type="EMBL" id="GJN12066.1"/>
    </source>
</evidence>
<dbReference type="Gene3D" id="2.60.40.1180">
    <property type="entry name" value="Golgi alpha-mannosidase II"/>
    <property type="match status" value="1"/>
</dbReference>
<reference evidence="2" key="2">
    <citation type="submission" date="2021-12" db="EMBL/GenBank/DDBJ databases">
        <title>Resequencing data analysis of finger millet.</title>
        <authorList>
            <person name="Hatakeyama M."/>
            <person name="Aluri S."/>
            <person name="Balachadran M.T."/>
            <person name="Sivarajan S.R."/>
            <person name="Poveda L."/>
            <person name="Shimizu-Inatsugi R."/>
            <person name="Schlapbach R."/>
            <person name="Sreeman S.M."/>
            <person name="Shimizu K.K."/>
        </authorList>
    </citation>
    <scope>NUCLEOTIDE SEQUENCE</scope>
</reference>
<accession>A0AAV5DPF1</accession>
<name>A0AAV5DPF1_ELECO</name>
<dbReference type="InterPro" id="IPR013780">
    <property type="entry name" value="Glyco_hydro_b"/>
</dbReference>
<protein>
    <recommendedName>
        <fullName evidence="1">Alpha-1,6-glucosidases pullulanase-type C-terminal domain-containing protein</fullName>
    </recommendedName>
</protein>
<dbReference type="PANTHER" id="PTHR43002">
    <property type="entry name" value="GLYCOGEN DEBRANCHING ENZYME"/>
    <property type="match status" value="1"/>
</dbReference>
<dbReference type="SUPFAM" id="SSF51011">
    <property type="entry name" value="Glycosyl hydrolase domain"/>
    <property type="match status" value="1"/>
</dbReference>
<keyword evidence="3" id="KW-1185">Reference proteome</keyword>
<feature type="domain" description="Alpha-1,6-glucosidases pullulanase-type C-terminal" evidence="1">
    <location>
        <begin position="1"/>
        <end position="107"/>
    </location>
</feature>
<comment type="caution">
    <text evidence="2">The sequence shown here is derived from an EMBL/GenBank/DDBJ whole genome shotgun (WGS) entry which is preliminary data.</text>
</comment>
<evidence type="ECO:0000313" key="3">
    <source>
        <dbReference type="Proteomes" id="UP001054889"/>
    </source>
</evidence>
<organism evidence="2 3">
    <name type="scientific">Eleusine coracana subsp. coracana</name>
    <dbReference type="NCBI Taxonomy" id="191504"/>
    <lineage>
        <taxon>Eukaryota</taxon>
        <taxon>Viridiplantae</taxon>
        <taxon>Streptophyta</taxon>
        <taxon>Embryophyta</taxon>
        <taxon>Tracheophyta</taxon>
        <taxon>Spermatophyta</taxon>
        <taxon>Magnoliopsida</taxon>
        <taxon>Liliopsida</taxon>
        <taxon>Poales</taxon>
        <taxon>Poaceae</taxon>
        <taxon>PACMAD clade</taxon>
        <taxon>Chloridoideae</taxon>
        <taxon>Cynodonteae</taxon>
        <taxon>Eleusininae</taxon>
        <taxon>Eleusine</taxon>
    </lineage>
</organism>
<sequence length="110" mass="12366">MLKIRYSSPLFRLGNASDIEKRVHFHNTGPSLVPGVIVMSIEDAQNDGHEMAQLDKKSLEIPDLASMRLELHPVQVNSTDALVRQSRYEAAAGRFHVPRRTTAVFVEPRC</sequence>
<evidence type="ECO:0000259" key="1">
    <source>
        <dbReference type="Pfam" id="PF11852"/>
    </source>
</evidence>
<dbReference type="AlphaFoldDB" id="A0AAV5DPF1"/>
<dbReference type="Proteomes" id="UP001054889">
    <property type="component" value="Unassembled WGS sequence"/>
</dbReference>
<dbReference type="Pfam" id="PF11852">
    <property type="entry name" value="Pullul_strch_C"/>
    <property type="match status" value="1"/>
</dbReference>
<dbReference type="Gene3D" id="3.20.20.80">
    <property type="entry name" value="Glycosidases"/>
    <property type="match status" value="1"/>
</dbReference>
<proteinExistence type="predicted"/>
<reference evidence="2" key="1">
    <citation type="journal article" date="2018" name="DNA Res.">
        <title>Multiple hybrid de novo genome assembly of finger millet, an orphan allotetraploid crop.</title>
        <authorList>
            <person name="Hatakeyama M."/>
            <person name="Aluri S."/>
            <person name="Balachadran M.T."/>
            <person name="Sivarajan S.R."/>
            <person name="Patrignani A."/>
            <person name="Gruter S."/>
            <person name="Poveda L."/>
            <person name="Shimizu-Inatsugi R."/>
            <person name="Baeten J."/>
            <person name="Francoijs K.J."/>
            <person name="Nataraja K.N."/>
            <person name="Reddy Y.A.N."/>
            <person name="Phadnis S."/>
            <person name="Ravikumar R.L."/>
            <person name="Schlapbach R."/>
            <person name="Sreeman S.M."/>
            <person name="Shimizu K.K."/>
        </authorList>
    </citation>
    <scope>NUCLEOTIDE SEQUENCE</scope>
</reference>